<dbReference type="eggNOG" id="KOG1052">
    <property type="taxonomic scope" value="Eukaryota"/>
</dbReference>
<evidence type="ECO:0000313" key="15">
    <source>
        <dbReference type="Proteomes" id="UP000007266"/>
    </source>
</evidence>
<evidence type="ECO:0000256" key="4">
    <source>
        <dbReference type="ARBA" id="ARBA00022692"/>
    </source>
</evidence>
<dbReference type="PhylomeDB" id="D7EIG1"/>
<dbReference type="KEGG" id="tca:107399116"/>
<evidence type="ECO:0000259" key="13">
    <source>
        <dbReference type="Pfam" id="PF10613"/>
    </source>
</evidence>
<evidence type="ECO:0000313" key="14">
    <source>
        <dbReference type="EMBL" id="EFA11918.1"/>
    </source>
</evidence>
<keyword evidence="2" id="KW-0813">Transport</keyword>
<dbReference type="GO" id="GO:0005886">
    <property type="term" value="C:plasma membrane"/>
    <property type="evidence" value="ECO:0007669"/>
    <property type="project" value="UniProtKB-SubCell"/>
</dbReference>
<dbReference type="Proteomes" id="UP000007266">
    <property type="component" value="Unassembled WGS sequence"/>
</dbReference>
<evidence type="ECO:0000256" key="11">
    <source>
        <dbReference type="ARBA" id="ARBA00023303"/>
    </source>
</evidence>
<dbReference type="GO" id="GO:0015276">
    <property type="term" value="F:ligand-gated monoatomic ion channel activity"/>
    <property type="evidence" value="ECO:0007669"/>
    <property type="project" value="InterPro"/>
</dbReference>
<comment type="subcellular location">
    <subcellularLocation>
        <location evidence="1">Cell membrane</location>
        <topology evidence="1">Multi-pass membrane protein</topology>
    </subcellularLocation>
</comment>
<protein>
    <submittedName>
        <fullName evidence="14">Glutamate receptor ionotropic, kainate 2-like Protein</fullName>
    </submittedName>
</protein>
<proteinExistence type="predicted"/>
<evidence type="ECO:0000256" key="1">
    <source>
        <dbReference type="ARBA" id="ARBA00004651"/>
    </source>
</evidence>
<keyword evidence="7 12" id="KW-0472">Membrane</keyword>
<evidence type="ECO:0000256" key="7">
    <source>
        <dbReference type="ARBA" id="ARBA00023136"/>
    </source>
</evidence>
<feature type="domain" description="Ionotropic glutamate receptor L-glutamate and glycine-binding" evidence="13">
    <location>
        <begin position="202"/>
        <end position="302"/>
    </location>
</feature>
<evidence type="ECO:0000256" key="8">
    <source>
        <dbReference type="ARBA" id="ARBA00023170"/>
    </source>
</evidence>
<keyword evidence="9" id="KW-0325">Glycoprotein</keyword>
<evidence type="ECO:0000256" key="3">
    <source>
        <dbReference type="ARBA" id="ARBA00022475"/>
    </source>
</evidence>
<organism evidence="14 15">
    <name type="scientific">Tribolium castaneum</name>
    <name type="common">Red flour beetle</name>
    <dbReference type="NCBI Taxonomy" id="7070"/>
    <lineage>
        <taxon>Eukaryota</taxon>
        <taxon>Metazoa</taxon>
        <taxon>Ecdysozoa</taxon>
        <taxon>Arthropoda</taxon>
        <taxon>Hexapoda</taxon>
        <taxon>Insecta</taxon>
        <taxon>Pterygota</taxon>
        <taxon>Neoptera</taxon>
        <taxon>Endopterygota</taxon>
        <taxon>Coleoptera</taxon>
        <taxon>Polyphaga</taxon>
        <taxon>Cucujiformia</taxon>
        <taxon>Tenebrionidae</taxon>
        <taxon>Tenebrionidae incertae sedis</taxon>
        <taxon>Tribolium</taxon>
    </lineage>
</organism>
<keyword evidence="6" id="KW-0406">Ion transport</keyword>
<feature type="transmembrane region" description="Helical" evidence="12">
    <location>
        <begin position="576"/>
        <end position="600"/>
    </location>
</feature>
<feature type="transmembrane region" description="Helical" evidence="12">
    <location>
        <begin position="330"/>
        <end position="348"/>
    </location>
</feature>
<reference evidence="14 15" key="2">
    <citation type="journal article" date="2010" name="Nucleic Acids Res.">
        <title>BeetleBase in 2010: revisions to provide comprehensive genomic information for Tribolium castaneum.</title>
        <authorList>
            <person name="Kim H.S."/>
            <person name="Murphy T."/>
            <person name="Xia J."/>
            <person name="Caragea D."/>
            <person name="Park Y."/>
            <person name="Beeman R.W."/>
            <person name="Lorenzen M.D."/>
            <person name="Butcher S."/>
            <person name="Manak J.R."/>
            <person name="Brown S.J."/>
        </authorList>
    </citation>
    <scope>NUCLEOTIDE SEQUENCE [LARGE SCALE GENOMIC DNA]</scope>
    <source>
        <strain evidence="14 15">Georgia GA2</strain>
    </source>
</reference>
<name>D7EIG1_TRICA</name>
<dbReference type="STRING" id="7070.D7EIG1"/>
<keyword evidence="4 12" id="KW-0812">Transmembrane</keyword>
<dbReference type="Gene3D" id="1.10.287.70">
    <property type="match status" value="1"/>
</dbReference>
<evidence type="ECO:0000256" key="10">
    <source>
        <dbReference type="ARBA" id="ARBA00023286"/>
    </source>
</evidence>
<dbReference type="EMBL" id="KQ972879">
    <property type="protein sequence ID" value="EFA11918.1"/>
    <property type="molecule type" value="Genomic_DNA"/>
</dbReference>
<evidence type="ECO:0000256" key="12">
    <source>
        <dbReference type="SAM" id="Phobius"/>
    </source>
</evidence>
<keyword evidence="11" id="KW-0407">Ion channel</keyword>
<reference evidence="14 15" key="1">
    <citation type="journal article" date="2008" name="Nature">
        <title>The genome of the model beetle and pest Tribolium castaneum.</title>
        <authorList>
            <consortium name="Tribolium Genome Sequencing Consortium"/>
            <person name="Richards S."/>
            <person name="Gibbs R.A."/>
            <person name="Weinstock G.M."/>
            <person name="Brown S.J."/>
            <person name="Denell R."/>
            <person name="Beeman R.W."/>
            <person name="Gibbs R."/>
            <person name="Beeman R.W."/>
            <person name="Brown S.J."/>
            <person name="Bucher G."/>
            <person name="Friedrich M."/>
            <person name="Grimmelikhuijzen C.J."/>
            <person name="Klingler M."/>
            <person name="Lorenzen M."/>
            <person name="Richards S."/>
            <person name="Roth S."/>
            <person name="Schroder R."/>
            <person name="Tautz D."/>
            <person name="Zdobnov E.M."/>
            <person name="Muzny D."/>
            <person name="Gibbs R.A."/>
            <person name="Weinstock G.M."/>
            <person name="Attaway T."/>
            <person name="Bell S."/>
            <person name="Buhay C.J."/>
            <person name="Chandrabose M.N."/>
            <person name="Chavez D."/>
            <person name="Clerk-Blankenburg K.P."/>
            <person name="Cree A."/>
            <person name="Dao M."/>
            <person name="Davis C."/>
            <person name="Chacko J."/>
            <person name="Dinh H."/>
            <person name="Dugan-Rocha S."/>
            <person name="Fowler G."/>
            <person name="Garner T.T."/>
            <person name="Garnes J."/>
            <person name="Gnirke A."/>
            <person name="Hawes A."/>
            <person name="Hernandez J."/>
            <person name="Hines S."/>
            <person name="Holder M."/>
            <person name="Hume J."/>
            <person name="Jhangiani S.N."/>
            <person name="Joshi V."/>
            <person name="Khan Z.M."/>
            <person name="Jackson L."/>
            <person name="Kovar C."/>
            <person name="Kowis A."/>
            <person name="Lee S."/>
            <person name="Lewis L.R."/>
            <person name="Margolis J."/>
            <person name="Morgan M."/>
            <person name="Nazareth L.V."/>
            <person name="Nguyen N."/>
            <person name="Okwuonu G."/>
            <person name="Parker D."/>
            <person name="Richards S."/>
            <person name="Ruiz S.J."/>
            <person name="Santibanez J."/>
            <person name="Savard J."/>
            <person name="Scherer S.E."/>
            <person name="Schneider B."/>
            <person name="Sodergren E."/>
            <person name="Tautz D."/>
            <person name="Vattahil S."/>
            <person name="Villasana D."/>
            <person name="White C.S."/>
            <person name="Wright R."/>
            <person name="Park Y."/>
            <person name="Beeman R.W."/>
            <person name="Lord J."/>
            <person name="Oppert B."/>
            <person name="Lorenzen M."/>
            <person name="Brown S."/>
            <person name="Wang L."/>
            <person name="Savard J."/>
            <person name="Tautz D."/>
            <person name="Richards S."/>
            <person name="Weinstock G."/>
            <person name="Gibbs R.A."/>
            <person name="Liu Y."/>
            <person name="Worley K."/>
            <person name="Weinstock G."/>
            <person name="Elsik C.G."/>
            <person name="Reese J.T."/>
            <person name="Elhaik E."/>
            <person name="Landan G."/>
            <person name="Graur D."/>
            <person name="Arensburger P."/>
            <person name="Atkinson P."/>
            <person name="Beeman R.W."/>
            <person name="Beidler J."/>
            <person name="Brown S.J."/>
            <person name="Demuth J.P."/>
            <person name="Drury D.W."/>
            <person name="Du Y.Z."/>
            <person name="Fujiwara H."/>
            <person name="Lorenzen M."/>
            <person name="Maselli V."/>
            <person name="Osanai M."/>
            <person name="Park Y."/>
            <person name="Robertson H.M."/>
            <person name="Tu Z."/>
            <person name="Wang J.J."/>
            <person name="Wang S."/>
            <person name="Richards S."/>
            <person name="Song H."/>
            <person name="Zhang L."/>
            <person name="Sodergren E."/>
            <person name="Werner D."/>
            <person name="Stanke M."/>
            <person name="Morgenstern B."/>
            <person name="Solovyev V."/>
            <person name="Kosarev P."/>
            <person name="Brown G."/>
            <person name="Chen H.C."/>
            <person name="Ermolaeva O."/>
            <person name="Hlavina W."/>
            <person name="Kapustin Y."/>
            <person name="Kiryutin B."/>
            <person name="Kitts P."/>
            <person name="Maglott D."/>
            <person name="Pruitt K."/>
            <person name="Sapojnikov V."/>
            <person name="Souvorov A."/>
            <person name="Mackey A.J."/>
            <person name="Waterhouse R.M."/>
            <person name="Wyder S."/>
            <person name="Zdobnov E.M."/>
            <person name="Zdobnov E.M."/>
            <person name="Wyder S."/>
            <person name="Kriventseva E.V."/>
            <person name="Kadowaki T."/>
            <person name="Bork P."/>
            <person name="Aranda M."/>
            <person name="Bao R."/>
            <person name="Beermann A."/>
            <person name="Berns N."/>
            <person name="Bolognesi R."/>
            <person name="Bonneton F."/>
            <person name="Bopp D."/>
            <person name="Brown S.J."/>
            <person name="Bucher G."/>
            <person name="Butts T."/>
            <person name="Chaumot A."/>
            <person name="Denell R.E."/>
            <person name="Ferrier D.E."/>
            <person name="Friedrich M."/>
            <person name="Gordon C.M."/>
            <person name="Jindra M."/>
            <person name="Klingler M."/>
            <person name="Lan Q."/>
            <person name="Lattorff H.M."/>
            <person name="Laudet V."/>
            <person name="von Levetsow C."/>
            <person name="Liu Z."/>
            <person name="Lutz R."/>
            <person name="Lynch J.A."/>
            <person name="da Fonseca R.N."/>
            <person name="Posnien N."/>
            <person name="Reuter R."/>
            <person name="Roth S."/>
            <person name="Savard J."/>
            <person name="Schinko J.B."/>
            <person name="Schmitt C."/>
            <person name="Schoppmeier M."/>
            <person name="Schroder R."/>
            <person name="Shippy T.D."/>
            <person name="Simonnet F."/>
            <person name="Marques-Souza H."/>
            <person name="Tautz D."/>
            <person name="Tomoyasu Y."/>
            <person name="Trauner J."/>
            <person name="Van der Zee M."/>
            <person name="Vervoort M."/>
            <person name="Wittkopp N."/>
            <person name="Wimmer E.A."/>
            <person name="Yang X."/>
            <person name="Jones A.K."/>
            <person name="Sattelle D.B."/>
            <person name="Ebert P.R."/>
            <person name="Nelson D."/>
            <person name="Scott J.G."/>
            <person name="Beeman R.W."/>
            <person name="Muthukrishnan S."/>
            <person name="Kramer K.J."/>
            <person name="Arakane Y."/>
            <person name="Beeman R.W."/>
            <person name="Zhu Q."/>
            <person name="Hogenkamp D."/>
            <person name="Dixit R."/>
            <person name="Oppert B."/>
            <person name="Jiang H."/>
            <person name="Zou Z."/>
            <person name="Marshall J."/>
            <person name="Elpidina E."/>
            <person name="Vinokurov K."/>
            <person name="Oppert C."/>
            <person name="Zou Z."/>
            <person name="Evans J."/>
            <person name="Lu Z."/>
            <person name="Zhao P."/>
            <person name="Sumathipala N."/>
            <person name="Altincicek B."/>
            <person name="Vilcinskas A."/>
            <person name="Williams M."/>
            <person name="Hultmark D."/>
            <person name="Hetru C."/>
            <person name="Jiang H."/>
            <person name="Grimmelikhuijzen C.J."/>
            <person name="Hauser F."/>
            <person name="Cazzamali G."/>
            <person name="Williamson M."/>
            <person name="Park Y."/>
            <person name="Li B."/>
            <person name="Tanaka Y."/>
            <person name="Predel R."/>
            <person name="Neupert S."/>
            <person name="Schachtner J."/>
            <person name="Verleyen P."/>
            <person name="Raible F."/>
            <person name="Bork P."/>
            <person name="Friedrich M."/>
            <person name="Walden K.K."/>
            <person name="Robertson H.M."/>
            <person name="Angeli S."/>
            <person name="Foret S."/>
            <person name="Bucher G."/>
            <person name="Schuetz S."/>
            <person name="Maleszka R."/>
            <person name="Wimmer E.A."/>
            <person name="Beeman R.W."/>
            <person name="Lorenzen M."/>
            <person name="Tomoyasu Y."/>
            <person name="Miller S.C."/>
            <person name="Grossmann D."/>
            <person name="Bucher G."/>
        </authorList>
    </citation>
    <scope>NUCLEOTIDE SEQUENCE [LARGE SCALE GENOMIC DNA]</scope>
    <source>
        <strain evidence="14 15">Georgia GA2</strain>
    </source>
</reference>
<dbReference type="OrthoDB" id="6506757at2759"/>
<dbReference type="OMA" id="RINYTTI"/>
<dbReference type="HOGENOM" id="CLU_026330_0_0_1"/>
<dbReference type="SUPFAM" id="SSF53850">
    <property type="entry name" value="Periplasmic binding protein-like II"/>
    <property type="match status" value="1"/>
</dbReference>
<keyword evidence="10" id="KW-1071">Ligand-gated ion channel</keyword>
<dbReference type="PANTHER" id="PTHR42643">
    <property type="entry name" value="IONOTROPIC RECEPTOR 20A-RELATED"/>
    <property type="match status" value="1"/>
</dbReference>
<dbReference type="Gene3D" id="3.40.190.10">
    <property type="entry name" value="Periplasmic binding protein-like II"/>
    <property type="match status" value="1"/>
</dbReference>
<evidence type="ECO:0000256" key="2">
    <source>
        <dbReference type="ARBA" id="ARBA00022448"/>
    </source>
</evidence>
<evidence type="ECO:0000256" key="6">
    <source>
        <dbReference type="ARBA" id="ARBA00023065"/>
    </source>
</evidence>
<accession>D7EIG1</accession>
<evidence type="ECO:0000256" key="9">
    <source>
        <dbReference type="ARBA" id="ARBA00023180"/>
    </source>
</evidence>
<dbReference type="PANTHER" id="PTHR42643:SF30">
    <property type="entry name" value="IONOTROPIC RECEPTOR 40A-RELATED"/>
    <property type="match status" value="1"/>
</dbReference>
<dbReference type="InterPro" id="IPR052192">
    <property type="entry name" value="Insect_Ionotropic_Sensory_Rcpt"/>
</dbReference>
<evidence type="ECO:0000256" key="5">
    <source>
        <dbReference type="ARBA" id="ARBA00022989"/>
    </source>
</evidence>
<feature type="transmembrane region" description="Helical" evidence="12">
    <location>
        <begin position="360"/>
        <end position="377"/>
    </location>
</feature>
<keyword evidence="5 12" id="KW-1133">Transmembrane helix</keyword>
<gene>
    <name evidence="14" type="primary">AUGUSTUS-3.0.2_04075</name>
    <name evidence="14" type="ORF">TcasGA2_TC004075</name>
</gene>
<keyword evidence="15" id="KW-1185">Reference proteome</keyword>
<dbReference type="Pfam" id="PF10613">
    <property type="entry name" value="Lig_chan-Glu_bd"/>
    <property type="match status" value="1"/>
</dbReference>
<dbReference type="InParanoid" id="D7EIG1"/>
<dbReference type="AlphaFoldDB" id="D7EIG1"/>
<keyword evidence="8 14" id="KW-0675">Receptor</keyword>
<dbReference type="InterPro" id="IPR019594">
    <property type="entry name" value="Glu/Gly-bd"/>
</dbReference>
<dbReference type="FunCoup" id="D7EIG1">
    <property type="interactions" value="59"/>
</dbReference>
<sequence length="611" mass="70391">MLLLILLLTETSPHPNPSLSKCLHSITTKFSTQFSTLWLSHNQTDLFDSNFVKSVSQNRPIAISSDFNPNLDQNFRQKIANYLIEAPDHLQLESTIQNLKYLHSWNSKARFIIGVDNETETNLAKMVEILWYEGIYNFILVIPSCHNPLVVNLYSWYPYKKCQNGYDKLQLIDTCQFGFMTRGTNLFPAKIPKTLRFCKLGVGAVVWPPYVMSPKKRVANTDRYVITDGLEVRLIQTISNQLKMNVSYTISEKPLNWGHLSVNGTGTGLMALLRQKKIDVGIASLTPTFERLKFFETSQSYYFESFRWCVPHAHAQPTWRKILDAVSADLWGAFLVSFAAFSWLLWNLSRGRAETTYRSFANCLVNFYAMALGISVPSYPKSHFLRCITCFWLIFCFNFAILYNTRLVSVLTRPTYDAQIKTMDQVVENRLGLLFPSSFFSHFDKNLSMSDDILNKSLECSDMRDCFKRVAYDRDSALCLSSTYIYYVKKSYISDNKPLIYCFPNNIATYPVVLLMKKGFPLKSRLNGIISRLVEGGFVDFWARQVYSHKWKSEEMSKLNATSDSSYVNMERLKSAFVCFLVGLTISFVVLICELVYYVVNFVKNKHIFIV</sequence>
<feature type="transmembrane region" description="Helical" evidence="12">
    <location>
        <begin position="383"/>
        <end position="403"/>
    </location>
</feature>
<keyword evidence="3" id="KW-1003">Cell membrane</keyword>